<sequence>MLQNMIDAIDNEVIEDDVYLSLVSFVVNGNSIILTLELTYQDDENVLQKWEIQCNDFGEHKLELFYFSDFKVLDEHVYLWDYNKDYFELYFNGHVKDSKKIIGELYIAHRDITNNLIPFGTYMNGNIDWLLGFDLGLFAKAPVNLIKEYFNVLEDNGLKGTLLPTKSDKQWNGKQTDYKVLIFGDSYVVAKEFIAIQLDNS</sequence>
<keyword evidence="2" id="KW-1185">Reference proteome</keyword>
<gene>
    <name evidence="1" type="ORF">GON05_00285</name>
</gene>
<organism evidence="1 2">
    <name type="scientific">Paenibacillus anseongense</name>
    <dbReference type="NCBI Taxonomy" id="2682845"/>
    <lineage>
        <taxon>Bacteria</taxon>
        <taxon>Bacillati</taxon>
        <taxon>Bacillota</taxon>
        <taxon>Bacilli</taxon>
        <taxon>Bacillales</taxon>
        <taxon>Paenibacillaceae</taxon>
        <taxon>Paenibacillus</taxon>
    </lineage>
</organism>
<accession>A0ABW9TZ07</accession>
<comment type="caution">
    <text evidence="1">The sequence shown here is derived from an EMBL/GenBank/DDBJ whole genome shotgun (WGS) entry which is preliminary data.</text>
</comment>
<evidence type="ECO:0000313" key="2">
    <source>
        <dbReference type="Proteomes" id="UP000467637"/>
    </source>
</evidence>
<dbReference type="Proteomes" id="UP000467637">
    <property type="component" value="Unassembled WGS sequence"/>
</dbReference>
<dbReference type="EMBL" id="WSEM01000001">
    <property type="protein sequence ID" value="MVQ33077.1"/>
    <property type="molecule type" value="Genomic_DNA"/>
</dbReference>
<evidence type="ECO:0000313" key="1">
    <source>
        <dbReference type="EMBL" id="MVQ33077.1"/>
    </source>
</evidence>
<name>A0ABW9TZ07_9BACL</name>
<dbReference type="RefSeq" id="WP_157317270.1">
    <property type="nucleotide sequence ID" value="NZ_WSEM01000001.1"/>
</dbReference>
<protein>
    <submittedName>
        <fullName evidence="1">Uncharacterized protein</fullName>
    </submittedName>
</protein>
<reference evidence="1 2" key="1">
    <citation type="submission" date="2019-12" db="EMBL/GenBank/DDBJ databases">
        <authorList>
            <person name="Huq M.A."/>
        </authorList>
    </citation>
    <scope>NUCLEOTIDE SEQUENCE [LARGE SCALE GENOMIC DNA]</scope>
    <source>
        <strain evidence="1 2">MAH-34</strain>
    </source>
</reference>
<proteinExistence type="predicted"/>